<evidence type="ECO:0000313" key="9">
    <source>
        <dbReference type="Proteomes" id="UP000217549"/>
    </source>
</evidence>
<dbReference type="InterPro" id="IPR043149">
    <property type="entry name" value="TagF_N"/>
</dbReference>
<protein>
    <submittedName>
        <fullName evidence="8">CDP-glycerol glycerophosphotransferase</fullName>
        <ecNumber evidence="8">2.7.8.12</ecNumber>
    </submittedName>
</protein>
<evidence type="ECO:0000256" key="5">
    <source>
        <dbReference type="ARBA" id="ARBA00022944"/>
    </source>
</evidence>
<dbReference type="AlphaFoldDB" id="A0A285PV53"/>
<dbReference type="Proteomes" id="UP000217549">
    <property type="component" value="Chromosome I"/>
</dbReference>
<dbReference type="Gene3D" id="3.40.50.12580">
    <property type="match status" value="1"/>
</dbReference>
<dbReference type="EC" id="2.7.8.12" evidence="8"/>
<keyword evidence="6" id="KW-0472">Membrane</keyword>
<dbReference type="SUPFAM" id="SSF53448">
    <property type="entry name" value="Nucleotide-diphospho-sugar transferases"/>
    <property type="match status" value="1"/>
</dbReference>
<evidence type="ECO:0000256" key="6">
    <source>
        <dbReference type="ARBA" id="ARBA00023136"/>
    </source>
</evidence>
<dbReference type="RefSeq" id="WP_096241245.1">
    <property type="nucleotide sequence ID" value="NZ_LT907978.1"/>
</dbReference>
<dbReference type="PANTHER" id="PTHR37316:SF1">
    <property type="entry name" value="TEICHOIC ACID GLYCEROL-PHOSPHATE PRIMASE"/>
    <property type="match status" value="1"/>
</dbReference>
<dbReference type="Gene3D" id="3.40.50.11820">
    <property type="match status" value="1"/>
</dbReference>
<evidence type="ECO:0000259" key="7">
    <source>
        <dbReference type="Pfam" id="PF00535"/>
    </source>
</evidence>
<evidence type="ECO:0000256" key="1">
    <source>
        <dbReference type="ARBA" id="ARBA00004202"/>
    </source>
</evidence>
<dbReference type="InterPro" id="IPR029044">
    <property type="entry name" value="Nucleotide-diphossugar_trans"/>
</dbReference>
<organism evidence="8 9">
    <name type="scientific">Anaerobutyricum hallii</name>
    <dbReference type="NCBI Taxonomy" id="39488"/>
    <lineage>
        <taxon>Bacteria</taxon>
        <taxon>Bacillati</taxon>
        <taxon>Bacillota</taxon>
        <taxon>Clostridia</taxon>
        <taxon>Lachnospirales</taxon>
        <taxon>Lachnospiraceae</taxon>
        <taxon>Anaerobutyricum</taxon>
    </lineage>
</organism>
<dbReference type="InterPro" id="IPR001173">
    <property type="entry name" value="Glyco_trans_2-like"/>
</dbReference>
<dbReference type="SUPFAM" id="SSF53756">
    <property type="entry name" value="UDP-Glycosyltransferase/glycogen phosphorylase"/>
    <property type="match status" value="1"/>
</dbReference>
<dbReference type="CDD" id="cd00761">
    <property type="entry name" value="Glyco_tranf_GTA_type"/>
    <property type="match status" value="1"/>
</dbReference>
<reference evidence="9" key="1">
    <citation type="submission" date="2017-09" db="EMBL/GenBank/DDBJ databases">
        <authorList>
            <person name="Shetty A S."/>
        </authorList>
    </citation>
    <scope>NUCLEOTIDE SEQUENCE [LARGE SCALE GENOMIC DNA]</scope>
</reference>
<proteinExistence type="inferred from homology"/>
<keyword evidence="4 8" id="KW-0808">Transferase</keyword>
<keyword evidence="9" id="KW-1185">Reference proteome</keyword>
<feature type="domain" description="Glycosyltransferase 2-like" evidence="7">
    <location>
        <begin position="8"/>
        <end position="172"/>
    </location>
</feature>
<dbReference type="EMBL" id="LT907978">
    <property type="protein sequence ID" value="SOB73511.1"/>
    <property type="molecule type" value="Genomic_DNA"/>
</dbReference>
<dbReference type="InterPro" id="IPR051612">
    <property type="entry name" value="Teichoic_Acid_Biosynth"/>
</dbReference>
<dbReference type="Pfam" id="PF00535">
    <property type="entry name" value="Glycos_transf_2"/>
    <property type="match status" value="1"/>
</dbReference>
<evidence type="ECO:0000313" key="8">
    <source>
        <dbReference type="EMBL" id="SOB73511.1"/>
    </source>
</evidence>
<keyword evidence="3" id="KW-1003">Cell membrane</keyword>
<accession>A0A285PV53</accession>
<gene>
    <name evidence="8" type="ORF">EHLA_2957</name>
</gene>
<evidence type="ECO:0000256" key="4">
    <source>
        <dbReference type="ARBA" id="ARBA00022679"/>
    </source>
</evidence>
<evidence type="ECO:0000256" key="3">
    <source>
        <dbReference type="ARBA" id="ARBA00022475"/>
    </source>
</evidence>
<evidence type="ECO:0000256" key="2">
    <source>
        <dbReference type="ARBA" id="ARBA00010488"/>
    </source>
</evidence>
<dbReference type="GO" id="GO:0005886">
    <property type="term" value="C:plasma membrane"/>
    <property type="evidence" value="ECO:0007669"/>
    <property type="project" value="UniProtKB-SubCell"/>
</dbReference>
<dbReference type="InterPro" id="IPR043148">
    <property type="entry name" value="TagF_C"/>
</dbReference>
<keyword evidence="5" id="KW-0777">Teichoic acid biosynthesis</keyword>
<dbReference type="GO" id="GO:0047355">
    <property type="term" value="F:CDP-glycerol glycerophosphotransferase activity"/>
    <property type="evidence" value="ECO:0007669"/>
    <property type="project" value="UniProtKB-EC"/>
</dbReference>
<dbReference type="InterPro" id="IPR007554">
    <property type="entry name" value="Glycerophosphate_synth"/>
</dbReference>
<comment type="similarity">
    <text evidence="2">Belongs to the CDP-glycerol glycerophosphotransferase family.</text>
</comment>
<dbReference type="GO" id="GO:0019350">
    <property type="term" value="P:teichoic acid biosynthetic process"/>
    <property type="evidence" value="ECO:0007669"/>
    <property type="project" value="UniProtKB-KW"/>
</dbReference>
<name>A0A285PV53_9FIRM</name>
<comment type="subcellular location">
    <subcellularLocation>
        <location evidence="1">Cell membrane</location>
        <topology evidence="1">Peripheral membrane protein</topology>
    </subcellularLocation>
</comment>
<dbReference type="PANTHER" id="PTHR37316">
    <property type="entry name" value="TEICHOIC ACID GLYCEROL-PHOSPHATE PRIMASE"/>
    <property type="match status" value="1"/>
</dbReference>
<dbReference type="Gene3D" id="3.90.550.10">
    <property type="entry name" value="Spore Coat Polysaccharide Biosynthesis Protein SpsA, Chain A"/>
    <property type="match status" value="1"/>
</dbReference>
<dbReference type="KEGG" id="ehl:EHLA_2957"/>
<dbReference type="Pfam" id="PF04464">
    <property type="entry name" value="Glyphos_transf"/>
    <property type="match status" value="1"/>
</dbReference>
<sequence length="945" mass="108570">MKKDLKISVIIPAYNAEKYLTETLDSVVSQTMPDSDYDIIIVNDGSSDHTADILQKYKKSHSNITVINQENGGPASARNAGLTVAKGEYIYFFDADDLLINNALEAMFTKAVTKSADLVIGTYDVLNTYKLSAVHTLDNLVTLDDIDKYNTDILWTFSLSNKLFKRELIEKYTLRFPDISYSEDGAFLVQFLYLSSKITGLNQVIFHYRRYNEEDAQSITASVSKSKIRDYLTAHEMILDCAKESFLRDFPVYTTIEDAMADNEEISDYLNTIIHKELLILLNRFYAKFWTLDSSTAQFLLAQINDKLNLLDMKSFCELRAALPELPLTALSADSEEVLKFASLTAVLYGDDSTKENFLSCLKSLTEQNMVFIKIIVPSSMKVVIQTKKLLQKNIIFTDCNSKKNLFNKALDEATTSHIVFCDEKIVYSTGAFRRVNKLFSRLYMDFVTEAIYHKNYGSLQPLIYSHITADFLASNQYDTLCLGMEATLANKFFSVSFLRNQNINFNLDIIDFLDKCYHTGYYLYNFDELVIYNGTEESFLKYTETEKSLSLLKEYFKAKSVTLNSPELLYNPLESGEKFRPIPETEAEQPWAKEVEKLKKKKLQNKVAFVSVRSDGELEGNALALYPYIKGEKEICAHKLPHDNDAALAMSEAILTSKVIVTDDYVKYLRYFPLRPEQRVIQLWHACGAFKKFGQRGTNIPVPTDIATHAQYNLVSVSGEQIRSIYADAFDVNYQKVQALGVPRTDYYFNKKLISKKKRQIYLKHPKLLFKSVLVYAPTFRDTDGNRNEFHPEIDFDLLSKSLLPNQVLLICPHPVMDAPILPHKYHNILEVRDFSTNDYMLISDMLITDYSSVIFEYALLGKPIAFFCYDLLRYDRDFYLKYPDDLPGDIFKTQEELTEYLRSPEKQVLTDKYTAFMQKYMSACDGHSCKRIAALINSYMEEN</sequence>